<dbReference type="PANTHER" id="PTHR22175">
    <property type="entry name" value="SMALL ACIDIC PROTEIN-RELATED"/>
    <property type="match status" value="1"/>
</dbReference>
<feature type="compositionally biased region" description="Basic and acidic residues" evidence="3">
    <location>
        <begin position="338"/>
        <end position="348"/>
    </location>
</feature>
<feature type="domain" description="Small acidic protein-like" evidence="4">
    <location>
        <begin position="619"/>
        <end position="688"/>
    </location>
</feature>
<feature type="compositionally biased region" description="Basic and acidic residues" evidence="3">
    <location>
        <begin position="443"/>
        <end position="453"/>
    </location>
</feature>
<sequence>MATSANFIPLGGVDKTHEFDQPMKKRDAGYRAKSLSAGKPKVIGATKEERSRIAREVRNAAKKEKKKAKSDAKKARKLNGIMTRRATRNPEKYNKNKERNRLHAIDVERYKIRLNAVNQAQKLAAVHDPSGVSFNVGEVVTLEDGTVKSKKSLERKQELVEGKHSVQNEDTAVPEGINPERLHLLDGEKKSHISKTALKKKKMYEPKPVPPKPIIPEGVALPEGEENWLALWDISDGQIEQRIAMAKREAGNAKRDLRRRQREEARFRRLMKAKRRNAQKMGVVFDPIAAKNEILGDNDDDEDDEEASDSEDESNSGSDSDSDSDSDSESDNEEDSEETKAKKREEKKQKPRFNLDESQLNAIVKREIQRVRKDTRKQEKIMGVYEKEPKVMTEEQKAALKEARIKRKAEKKAEKRAKKEEEAKLGVVNLKGKQNRKARKELRRAERAKKAQENGDAPATEDVKEDEDEDEGGVDLLGSLEMALNQPEETKEQKKARKKAEKAERETPEAVEESKEERKARKKAEKAAKAVVDEPTSAVVPEPIEETKEEKKARKKAEKAAKSTPIVVKEETPQPEQVAEESKKRKRSKEEKESSKKKKSKSTEEPEEPKVEKEVAAQWNADALDGDAQRKSKFLRLLGAGKGGSVGGKGVEAKGKGDIQKVQSELERQYEYGMKMKHDGGGKRRGLGA</sequence>
<reference evidence="5 6" key="1">
    <citation type="submission" date="2017-12" db="EMBL/GenBank/DDBJ databases">
        <title>Comparative genomics of Botrytis spp.</title>
        <authorList>
            <person name="Valero-Jimenez C.A."/>
            <person name="Tapia P."/>
            <person name="Veloso J."/>
            <person name="Silva-Moreno E."/>
            <person name="Staats M."/>
            <person name="Valdes J.H."/>
            <person name="Van Kan J.A.L."/>
        </authorList>
    </citation>
    <scope>NUCLEOTIDE SEQUENCE [LARGE SCALE GENOMIC DNA]</scope>
    <source>
        <strain evidence="5 6">MUCL435</strain>
    </source>
</reference>
<name>A0A4S8R597_9HELO</name>
<evidence type="ECO:0000256" key="1">
    <source>
        <dbReference type="ARBA" id="ARBA00006502"/>
    </source>
</evidence>
<gene>
    <name evidence="5" type="ORF">BGAL_0058g00110</name>
</gene>
<feature type="region of interest" description="Disordered" evidence="3">
    <location>
        <begin position="281"/>
        <end position="358"/>
    </location>
</feature>
<keyword evidence="6" id="KW-1185">Reference proteome</keyword>
<accession>A0A4S8R597</accession>
<evidence type="ECO:0000313" key="5">
    <source>
        <dbReference type="EMBL" id="THV53137.1"/>
    </source>
</evidence>
<dbReference type="InterPro" id="IPR026714">
    <property type="entry name" value="SMAP"/>
</dbReference>
<proteinExistence type="inferred from homology"/>
<dbReference type="OrthoDB" id="10066125at2759"/>
<feature type="compositionally biased region" description="Acidic residues" evidence="3">
    <location>
        <begin position="296"/>
        <end position="337"/>
    </location>
</feature>
<protein>
    <recommendedName>
        <fullName evidence="2">Small acidic protein</fullName>
    </recommendedName>
</protein>
<dbReference type="AlphaFoldDB" id="A0A4S8R597"/>
<organism evidence="5 6">
    <name type="scientific">Botrytis galanthina</name>
    <dbReference type="NCBI Taxonomy" id="278940"/>
    <lineage>
        <taxon>Eukaryota</taxon>
        <taxon>Fungi</taxon>
        <taxon>Dikarya</taxon>
        <taxon>Ascomycota</taxon>
        <taxon>Pezizomycotina</taxon>
        <taxon>Leotiomycetes</taxon>
        <taxon>Helotiales</taxon>
        <taxon>Sclerotiniaceae</taxon>
        <taxon>Botrytis</taxon>
    </lineage>
</organism>
<evidence type="ECO:0000256" key="3">
    <source>
        <dbReference type="SAM" id="MobiDB-lite"/>
    </source>
</evidence>
<feature type="compositionally biased region" description="Gly residues" evidence="3">
    <location>
        <begin position="640"/>
        <end position="650"/>
    </location>
</feature>
<dbReference type="PANTHER" id="PTHR22175:SF0">
    <property type="entry name" value="SMALL ACIDIC PROTEIN"/>
    <property type="match status" value="1"/>
</dbReference>
<comment type="caution">
    <text evidence="5">The sequence shown here is derived from an EMBL/GenBank/DDBJ whole genome shotgun (WGS) entry which is preliminary data.</text>
</comment>
<dbReference type="Pfam" id="PF15477">
    <property type="entry name" value="SMAP"/>
    <property type="match status" value="1"/>
</dbReference>
<feature type="region of interest" description="Disordered" evidence="3">
    <location>
        <begin position="407"/>
        <end position="629"/>
    </location>
</feature>
<feature type="compositionally biased region" description="Basic and acidic residues" evidence="3">
    <location>
        <begin position="411"/>
        <end position="424"/>
    </location>
</feature>
<dbReference type="Proteomes" id="UP000308671">
    <property type="component" value="Unassembled WGS sequence"/>
</dbReference>
<feature type="region of interest" description="Disordered" evidence="3">
    <location>
        <begin position="639"/>
        <end position="658"/>
    </location>
</feature>
<evidence type="ECO:0000313" key="6">
    <source>
        <dbReference type="Proteomes" id="UP000308671"/>
    </source>
</evidence>
<dbReference type="EMBL" id="PQXL01000058">
    <property type="protein sequence ID" value="THV53137.1"/>
    <property type="molecule type" value="Genomic_DNA"/>
</dbReference>
<feature type="compositionally biased region" description="Acidic residues" evidence="3">
    <location>
        <begin position="463"/>
        <end position="473"/>
    </location>
</feature>
<feature type="compositionally biased region" description="Basic and acidic residues" evidence="3">
    <location>
        <begin position="601"/>
        <end position="615"/>
    </location>
</feature>
<evidence type="ECO:0000259" key="4">
    <source>
        <dbReference type="Pfam" id="PF15477"/>
    </source>
</evidence>
<feature type="compositionally biased region" description="Basic residues" evidence="3">
    <location>
        <begin position="433"/>
        <end position="442"/>
    </location>
</feature>
<comment type="similarity">
    <text evidence="1">Belongs to the SMAP family.</text>
</comment>
<feature type="region of interest" description="Disordered" evidence="3">
    <location>
        <begin position="27"/>
        <end position="100"/>
    </location>
</feature>
<feature type="compositionally biased region" description="Basic and acidic residues" evidence="3">
    <location>
        <begin position="46"/>
        <end position="62"/>
    </location>
</feature>
<feature type="compositionally biased region" description="Basic and acidic residues" evidence="3">
    <location>
        <begin position="580"/>
        <end position="594"/>
    </location>
</feature>
<dbReference type="InterPro" id="IPR028124">
    <property type="entry name" value="SMAP_dom"/>
</dbReference>
<feature type="compositionally biased region" description="Basic and acidic residues" evidence="3">
    <location>
        <begin position="88"/>
        <end position="100"/>
    </location>
</feature>
<feature type="compositionally biased region" description="Basic and acidic residues" evidence="3">
    <location>
        <begin position="501"/>
        <end position="532"/>
    </location>
</feature>
<evidence type="ECO:0000256" key="2">
    <source>
        <dbReference type="ARBA" id="ARBA00016161"/>
    </source>
</evidence>